<feature type="domain" description="ApaG" evidence="1">
    <location>
        <begin position="3"/>
        <end position="128"/>
    </location>
</feature>
<dbReference type="PROSITE" id="PS51087">
    <property type="entry name" value="APAG"/>
    <property type="match status" value="1"/>
</dbReference>
<name>F4KZN1_HALH1</name>
<dbReference type="Pfam" id="PF04379">
    <property type="entry name" value="DUF525"/>
    <property type="match status" value="1"/>
</dbReference>
<keyword evidence="3" id="KW-1185">Reference proteome</keyword>
<reference evidence="2 3" key="1">
    <citation type="journal article" date="2011" name="Stand. Genomic Sci.">
        <title>Complete genome sequence of Haliscomenobacter hydrossis type strain (O).</title>
        <authorList>
            <consortium name="US DOE Joint Genome Institute (JGI-PGF)"/>
            <person name="Daligault H."/>
            <person name="Lapidus A."/>
            <person name="Zeytun A."/>
            <person name="Nolan M."/>
            <person name="Lucas S."/>
            <person name="Del Rio T.G."/>
            <person name="Tice H."/>
            <person name="Cheng J.F."/>
            <person name="Tapia R."/>
            <person name="Han C."/>
            <person name="Goodwin L."/>
            <person name="Pitluck S."/>
            <person name="Liolios K."/>
            <person name="Pagani I."/>
            <person name="Ivanova N."/>
            <person name="Huntemann M."/>
            <person name="Mavromatis K."/>
            <person name="Mikhailova N."/>
            <person name="Pati A."/>
            <person name="Chen A."/>
            <person name="Palaniappan K."/>
            <person name="Land M."/>
            <person name="Hauser L."/>
            <person name="Brambilla E.M."/>
            <person name="Rohde M."/>
            <person name="Verbarg S."/>
            <person name="Goker M."/>
            <person name="Bristow J."/>
            <person name="Eisen J.A."/>
            <person name="Markowitz V."/>
            <person name="Hugenholtz P."/>
            <person name="Kyrpides N.C."/>
            <person name="Klenk H.P."/>
            <person name="Woyke T."/>
        </authorList>
    </citation>
    <scope>NUCLEOTIDE SEQUENCE [LARGE SCALE GENOMIC DNA]</scope>
    <source>
        <strain evidence="3">ATCC 27775 / DSM 1100 / LMG 10767 / O</strain>
    </source>
</reference>
<gene>
    <name evidence="2" type="ordered locus">Halhy_2598</name>
</gene>
<dbReference type="NCBIfam" id="NF003967">
    <property type="entry name" value="PRK05461.1"/>
    <property type="match status" value="1"/>
</dbReference>
<dbReference type="eggNOG" id="COG2967">
    <property type="taxonomic scope" value="Bacteria"/>
</dbReference>
<dbReference type="RefSeq" id="WP_013765015.1">
    <property type="nucleotide sequence ID" value="NC_015510.1"/>
</dbReference>
<dbReference type="InterPro" id="IPR036767">
    <property type="entry name" value="ApaG_sf"/>
</dbReference>
<evidence type="ECO:0000259" key="1">
    <source>
        <dbReference type="PROSITE" id="PS51087"/>
    </source>
</evidence>
<proteinExistence type="predicted"/>
<dbReference type="Proteomes" id="UP000008461">
    <property type="component" value="Chromosome"/>
</dbReference>
<reference key="2">
    <citation type="submission" date="2011-04" db="EMBL/GenBank/DDBJ databases">
        <title>Complete sequence of chromosome of Haliscomenobacter hydrossis DSM 1100.</title>
        <authorList>
            <consortium name="US DOE Joint Genome Institute (JGI-PGF)"/>
            <person name="Lucas S."/>
            <person name="Han J."/>
            <person name="Lapidus A."/>
            <person name="Bruce D."/>
            <person name="Goodwin L."/>
            <person name="Pitluck S."/>
            <person name="Peters L."/>
            <person name="Kyrpides N."/>
            <person name="Mavromatis K."/>
            <person name="Ivanova N."/>
            <person name="Ovchinnikova G."/>
            <person name="Pagani I."/>
            <person name="Daligault H."/>
            <person name="Detter J.C."/>
            <person name="Han C."/>
            <person name="Land M."/>
            <person name="Hauser L."/>
            <person name="Markowitz V."/>
            <person name="Cheng J.-F."/>
            <person name="Hugenholtz P."/>
            <person name="Woyke T."/>
            <person name="Wu D."/>
            <person name="Verbarg S."/>
            <person name="Frueling A."/>
            <person name="Brambilla E."/>
            <person name="Klenk H.-P."/>
            <person name="Eisen J.A."/>
        </authorList>
    </citation>
    <scope>NUCLEOTIDE SEQUENCE</scope>
    <source>
        <strain>DSM 1100</strain>
    </source>
</reference>
<sequence>METLITNGIKISVETFYQPNYSNPVEAKFIHAYRITIENMSEMTVQLMRRHWIITDSDGIVREVEGEGVIGRQPVLEPNESHQYVSWCNLHTGLGKMVGAYEMQNLHTGEAFHVDIPAFQLVAPFQLN</sequence>
<dbReference type="STRING" id="760192.Halhy_2598"/>
<dbReference type="AlphaFoldDB" id="F4KZN1"/>
<organism evidence="2 3">
    <name type="scientific">Haliscomenobacter hydrossis (strain ATCC 27775 / DSM 1100 / LMG 10767 / O)</name>
    <dbReference type="NCBI Taxonomy" id="760192"/>
    <lineage>
        <taxon>Bacteria</taxon>
        <taxon>Pseudomonadati</taxon>
        <taxon>Bacteroidota</taxon>
        <taxon>Saprospiria</taxon>
        <taxon>Saprospirales</taxon>
        <taxon>Haliscomenobacteraceae</taxon>
        <taxon>Haliscomenobacter</taxon>
    </lineage>
</organism>
<dbReference type="InterPro" id="IPR007474">
    <property type="entry name" value="ApaG_domain"/>
</dbReference>
<accession>F4KZN1</accession>
<dbReference type="PANTHER" id="PTHR47191">
    <property type="entry name" value="OS05G0170800 PROTEIN"/>
    <property type="match status" value="1"/>
</dbReference>
<evidence type="ECO:0000313" key="3">
    <source>
        <dbReference type="Proteomes" id="UP000008461"/>
    </source>
</evidence>
<dbReference type="SUPFAM" id="SSF110069">
    <property type="entry name" value="ApaG-like"/>
    <property type="match status" value="1"/>
</dbReference>
<dbReference type="KEGG" id="hhy:Halhy_2598"/>
<dbReference type="OrthoDB" id="9795226at2"/>
<dbReference type="PANTHER" id="PTHR47191:SF2">
    <property type="entry name" value="OS05G0170800 PROTEIN"/>
    <property type="match status" value="1"/>
</dbReference>
<evidence type="ECO:0000313" key="2">
    <source>
        <dbReference type="EMBL" id="AEE50467.1"/>
    </source>
</evidence>
<dbReference type="HOGENOM" id="CLU_128074_1_0_10"/>
<protein>
    <submittedName>
        <fullName evidence="2">ApaG domain protein</fullName>
    </submittedName>
</protein>
<dbReference type="InterPro" id="IPR050718">
    <property type="entry name" value="ApaG-like"/>
</dbReference>
<dbReference type="Gene3D" id="2.60.40.1470">
    <property type="entry name" value="ApaG domain"/>
    <property type="match status" value="1"/>
</dbReference>
<dbReference type="EMBL" id="CP002691">
    <property type="protein sequence ID" value="AEE50467.1"/>
    <property type="molecule type" value="Genomic_DNA"/>
</dbReference>